<feature type="transmembrane region" description="Helical" evidence="1">
    <location>
        <begin position="181"/>
        <end position="202"/>
    </location>
</feature>
<accession>A0A1H3T776</accession>
<evidence type="ECO:0000313" key="2">
    <source>
        <dbReference type="EMBL" id="SDZ46096.1"/>
    </source>
</evidence>
<feature type="transmembrane region" description="Helical" evidence="1">
    <location>
        <begin position="73"/>
        <end position="94"/>
    </location>
</feature>
<keyword evidence="1" id="KW-0812">Transmembrane</keyword>
<name>A0A1H3T776_9ACTN</name>
<evidence type="ECO:0008006" key="4">
    <source>
        <dbReference type="Google" id="ProtNLM"/>
    </source>
</evidence>
<keyword evidence="1" id="KW-1133">Transmembrane helix</keyword>
<feature type="transmembrane region" description="Helical" evidence="1">
    <location>
        <begin position="34"/>
        <end position="53"/>
    </location>
</feature>
<feature type="transmembrane region" description="Helical" evidence="1">
    <location>
        <begin position="156"/>
        <end position="174"/>
    </location>
</feature>
<evidence type="ECO:0000256" key="1">
    <source>
        <dbReference type="SAM" id="Phobius"/>
    </source>
</evidence>
<dbReference type="AlphaFoldDB" id="A0A1H3T776"/>
<reference evidence="3" key="1">
    <citation type="submission" date="2016-10" db="EMBL/GenBank/DDBJ databases">
        <authorList>
            <person name="Varghese N."/>
            <person name="Submissions S."/>
        </authorList>
    </citation>
    <scope>NUCLEOTIDE SEQUENCE [LARGE SCALE GENOMIC DNA]</scope>
    <source>
        <strain evidence="3">DSM 44718</strain>
    </source>
</reference>
<keyword evidence="1" id="KW-0472">Membrane</keyword>
<gene>
    <name evidence="2" type="ORF">SAMN05421684_5288</name>
</gene>
<organism evidence="2 3">
    <name type="scientific">Asanoa ishikariensis</name>
    <dbReference type="NCBI Taxonomy" id="137265"/>
    <lineage>
        <taxon>Bacteria</taxon>
        <taxon>Bacillati</taxon>
        <taxon>Actinomycetota</taxon>
        <taxon>Actinomycetes</taxon>
        <taxon>Micromonosporales</taxon>
        <taxon>Micromonosporaceae</taxon>
        <taxon>Asanoa</taxon>
    </lineage>
</organism>
<sequence length="532" mass="54659">MTALLSAPPALAAEAAATRRQAMLALTRFEAIRMLRHPITVAAFLLYLGPWVWTLTRPGADRYPVLPSDVVTLQMAAMLLLGGATLVVANLAVLREHRHRTDAVSDLLVLPPPWRTGAFLLAILAPAALTLVVVGGQVATLAALPGRAGTVNLFDVAIPAAIVAVLGAAGALLAQVVRSPIVAPLTAVLLAAAGFVAIASVATGTSWGRLLPLLPDDLPIAIPSVLVDRPSGRHLAYLAGVIAVLVVLGLFRSGTRARVALPALAAALAVTVAGGAAQFVRDDAVLAARVTTTDNPAPVQTCSSREGVTYCAFDDFTSWIPAWEGVLRDVVRLTPPGAAGSPPLAVRQWVWADGYPTFGGTFGPEVAEARARSQRATDTAAGTPEAIPVGTSWGDNTTAAAFAGGVAFRLVMGRAVAGDSTLCGARGALVVWLTGKANSRTAAGLRQLDNQSSGSLALVDYTIDNALYVDDRDAAVGLAMLDRPAAEIASVVTAHWAELTSPETTIEQAASLLGVPVGPAPDPAFANVGCES</sequence>
<feature type="transmembrane region" description="Helical" evidence="1">
    <location>
        <begin position="234"/>
        <end position="252"/>
    </location>
</feature>
<protein>
    <recommendedName>
        <fullName evidence="4">ABC-type transport system involved in multi-copper enzyme maturation, permease component</fullName>
    </recommendedName>
</protein>
<evidence type="ECO:0000313" key="3">
    <source>
        <dbReference type="Proteomes" id="UP000199632"/>
    </source>
</evidence>
<dbReference type="EMBL" id="FNQB01000003">
    <property type="protein sequence ID" value="SDZ46096.1"/>
    <property type="molecule type" value="Genomic_DNA"/>
</dbReference>
<dbReference type="STRING" id="137265.SAMN05421684_5288"/>
<feature type="transmembrane region" description="Helical" evidence="1">
    <location>
        <begin position="118"/>
        <end position="144"/>
    </location>
</feature>
<dbReference type="Proteomes" id="UP000199632">
    <property type="component" value="Unassembled WGS sequence"/>
</dbReference>
<dbReference type="RefSeq" id="WP_090798580.1">
    <property type="nucleotide sequence ID" value="NZ_BOND01000003.1"/>
</dbReference>
<keyword evidence="3" id="KW-1185">Reference proteome</keyword>
<dbReference type="OrthoDB" id="3665898at2"/>
<proteinExistence type="predicted"/>
<feature type="transmembrane region" description="Helical" evidence="1">
    <location>
        <begin position="259"/>
        <end position="280"/>
    </location>
</feature>